<organism evidence="11">
    <name type="scientific">hydrocarbon metagenome</name>
    <dbReference type="NCBI Taxonomy" id="938273"/>
    <lineage>
        <taxon>unclassified sequences</taxon>
        <taxon>metagenomes</taxon>
        <taxon>ecological metagenomes</taxon>
    </lineage>
</organism>
<keyword evidence="5" id="KW-0315">Glutamine amidotransferase</keyword>
<dbReference type="InterPro" id="IPR017926">
    <property type="entry name" value="GATASE"/>
</dbReference>
<proteinExistence type="inferred from homology"/>
<keyword evidence="4" id="KW-0378">Hydrolase</keyword>
<gene>
    <name evidence="11" type="ORF">ASZ90_015771</name>
</gene>
<dbReference type="GO" id="GO:0016829">
    <property type="term" value="F:lyase activity"/>
    <property type="evidence" value="ECO:0007669"/>
    <property type="project" value="UniProtKB-KW"/>
</dbReference>
<evidence type="ECO:0000256" key="8">
    <source>
        <dbReference type="ARBA" id="ARBA00047838"/>
    </source>
</evidence>
<comment type="catalytic activity">
    <reaction evidence="8">
        <text>5-[(5-phospho-1-deoxy-D-ribulos-1-ylimino)methylamino]-1-(5-phospho-beta-D-ribosyl)imidazole-4-carboxamide + L-glutamine = D-erythro-1-(imidazol-4-yl)glycerol 3-phosphate + 5-amino-1-(5-phospho-beta-D-ribosyl)imidazole-4-carboxamide + L-glutamate + H(+)</text>
        <dbReference type="Rhea" id="RHEA:24793"/>
        <dbReference type="ChEBI" id="CHEBI:15378"/>
        <dbReference type="ChEBI" id="CHEBI:29985"/>
        <dbReference type="ChEBI" id="CHEBI:58278"/>
        <dbReference type="ChEBI" id="CHEBI:58359"/>
        <dbReference type="ChEBI" id="CHEBI:58475"/>
        <dbReference type="ChEBI" id="CHEBI:58525"/>
        <dbReference type="EC" id="4.3.2.10"/>
    </reaction>
</comment>
<accession>A0A0W8F191</accession>
<comment type="caution">
    <text evidence="11">The sequence shown here is derived from an EMBL/GenBank/DDBJ whole genome shotgun (WGS) entry which is preliminary data.</text>
</comment>
<reference evidence="11" key="1">
    <citation type="journal article" date="2015" name="Proc. Natl. Acad. Sci. U.S.A.">
        <title>Networks of energetic and metabolic interactions define dynamics in microbial communities.</title>
        <authorList>
            <person name="Embree M."/>
            <person name="Liu J.K."/>
            <person name="Al-Bassam M.M."/>
            <person name="Zengler K."/>
        </authorList>
    </citation>
    <scope>NUCLEOTIDE SEQUENCE</scope>
</reference>
<evidence type="ECO:0000256" key="7">
    <source>
        <dbReference type="ARBA" id="ARBA00023239"/>
    </source>
</evidence>
<evidence type="ECO:0000256" key="4">
    <source>
        <dbReference type="ARBA" id="ARBA00022801"/>
    </source>
</evidence>
<dbReference type="PANTHER" id="PTHR42701">
    <property type="entry name" value="IMIDAZOLE GLYCEROL PHOSPHATE SYNTHASE SUBUNIT HISH"/>
    <property type="match status" value="1"/>
</dbReference>
<evidence type="ECO:0000256" key="1">
    <source>
        <dbReference type="ARBA" id="ARBA00005091"/>
    </source>
</evidence>
<keyword evidence="7" id="KW-0456">Lyase</keyword>
<comment type="subunit">
    <text evidence="2">Heterodimer of HisH and HisF.</text>
</comment>
<dbReference type="InterPro" id="IPR029062">
    <property type="entry name" value="Class_I_gatase-like"/>
</dbReference>
<evidence type="ECO:0000256" key="3">
    <source>
        <dbReference type="ARBA" id="ARBA00022605"/>
    </source>
</evidence>
<dbReference type="PROSITE" id="PS51273">
    <property type="entry name" value="GATASE_TYPE_1"/>
    <property type="match status" value="1"/>
</dbReference>
<keyword evidence="3" id="KW-0028">Amino-acid biosynthesis</keyword>
<comment type="pathway">
    <text evidence="1">Amino-acid biosynthesis; L-histidine biosynthesis; L-histidine from 5-phospho-alpha-D-ribose 1-diphosphate: step 5/9.</text>
</comment>
<dbReference type="Pfam" id="PF00117">
    <property type="entry name" value="GATase"/>
    <property type="match status" value="1"/>
</dbReference>
<dbReference type="Gene3D" id="3.40.50.880">
    <property type="match status" value="1"/>
</dbReference>
<evidence type="ECO:0000259" key="10">
    <source>
        <dbReference type="Pfam" id="PF00117"/>
    </source>
</evidence>
<dbReference type="NCBIfam" id="TIGR01855">
    <property type="entry name" value="IMP_synth_hisH"/>
    <property type="match status" value="1"/>
</dbReference>
<dbReference type="CDD" id="cd01748">
    <property type="entry name" value="GATase1_IGP_Synthase"/>
    <property type="match status" value="1"/>
</dbReference>
<sequence length="203" mass="22963">MITIVDYGMGNLGSIRNAFQRLNSTVRITSKPEALINAEKIILPGVGAFDRGMQNLENLGLLPALRTCVLNNRIPILGICLGMQLLSNSSEEGKRTGLQWIDTEAIRFRFDEYNARKIPHMGWNSINPIREDPFTAPLDPEDRFYFVHSYHISPSDTGIILGMTDYGYAFPSIIRQDNIIGIQCHPERSHRSGMKILKKFLEI</sequence>
<dbReference type="GO" id="GO:0000107">
    <property type="term" value="F:imidazoleglycerol-phosphate synthase activity"/>
    <property type="evidence" value="ECO:0007669"/>
    <property type="project" value="TreeGrafter"/>
</dbReference>
<keyword evidence="6" id="KW-0368">Histidine biosynthesis</keyword>
<evidence type="ECO:0000256" key="5">
    <source>
        <dbReference type="ARBA" id="ARBA00022962"/>
    </source>
</evidence>
<dbReference type="UniPathway" id="UPA00031">
    <property type="reaction ID" value="UER00010"/>
</dbReference>
<dbReference type="EMBL" id="LNQE01001640">
    <property type="protein sequence ID" value="KUG14589.1"/>
    <property type="molecule type" value="Genomic_DNA"/>
</dbReference>
<evidence type="ECO:0000256" key="9">
    <source>
        <dbReference type="ARBA" id="ARBA00049534"/>
    </source>
</evidence>
<name>A0A0W8F191_9ZZZZ</name>
<evidence type="ECO:0000313" key="11">
    <source>
        <dbReference type="EMBL" id="KUG14589.1"/>
    </source>
</evidence>
<dbReference type="GO" id="GO:0000105">
    <property type="term" value="P:L-histidine biosynthetic process"/>
    <property type="evidence" value="ECO:0007669"/>
    <property type="project" value="UniProtKB-UniPathway"/>
</dbReference>
<keyword evidence="11" id="KW-0808">Transferase</keyword>
<dbReference type="InterPro" id="IPR010139">
    <property type="entry name" value="Imidazole-glycPsynth_HisH"/>
</dbReference>
<dbReference type="PIRSF" id="PIRSF000495">
    <property type="entry name" value="Amidotransf_hisH"/>
    <property type="match status" value="1"/>
</dbReference>
<dbReference type="SUPFAM" id="SSF52317">
    <property type="entry name" value="Class I glutamine amidotransferase-like"/>
    <property type="match status" value="1"/>
</dbReference>
<comment type="catalytic activity">
    <reaction evidence="9">
        <text>L-glutamine + H2O = L-glutamate + NH4(+)</text>
        <dbReference type="Rhea" id="RHEA:15889"/>
        <dbReference type="ChEBI" id="CHEBI:15377"/>
        <dbReference type="ChEBI" id="CHEBI:28938"/>
        <dbReference type="ChEBI" id="CHEBI:29985"/>
        <dbReference type="ChEBI" id="CHEBI:58359"/>
        <dbReference type="EC" id="3.5.1.2"/>
    </reaction>
</comment>
<evidence type="ECO:0000256" key="2">
    <source>
        <dbReference type="ARBA" id="ARBA00011152"/>
    </source>
</evidence>
<evidence type="ECO:0000256" key="6">
    <source>
        <dbReference type="ARBA" id="ARBA00023102"/>
    </source>
</evidence>
<dbReference type="PANTHER" id="PTHR42701:SF1">
    <property type="entry name" value="IMIDAZOLE GLYCEROL PHOSPHATE SYNTHASE SUBUNIT HISH"/>
    <property type="match status" value="1"/>
</dbReference>
<dbReference type="AlphaFoldDB" id="A0A0W8F191"/>
<dbReference type="GO" id="GO:0004359">
    <property type="term" value="F:glutaminase activity"/>
    <property type="evidence" value="ECO:0007669"/>
    <property type="project" value="UniProtKB-EC"/>
</dbReference>
<dbReference type="HAMAP" id="MF_00278">
    <property type="entry name" value="HisH"/>
    <property type="match status" value="1"/>
</dbReference>
<protein>
    <submittedName>
        <fullName evidence="11">Imidazole glycerol phosphate synthase amidotransferase subunit</fullName>
    </submittedName>
</protein>
<feature type="domain" description="Glutamine amidotransferase" evidence="10">
    <location>
        <begin position="4"/>
        <end position="201"/>
    </location>
</feature>